<dbReference type="InterPro" id="IPR055179">
    <property type="entry name" value="Tex-like_central_region"/>
</dbReference>
<feature type="region of interest" description="Disordered" evidence="1">
    <location>
        <begin position="715"/>
        <end position="826"/>
    </location>
</feature>
<dbReference type="Gene3D" id="2.40.50.140">
    <property type="entry name" value="Nucleic acid-binding proteins"/>
    <property type="match status" value="1"/>
</dbReference>
<dbReference type="GO" id="GO:0005737">
    <property type="term" value="C:cytoplasm"/>
    <property type="evidence" value="ECO:0007669"/>
    <property type="project" value="UniProtKB-ARBA"/>
</dbReference>
<dbReference type="SUPFAM" id="SSF47781">
    <property type="entry name" value="RuvA domain 2-like"/>
    <property type="match status" value="2"/>
</dbReference>
<protein>
    <recommendedName>
        <fullName evidence="2">S1 motif domain-containing protein</fullName>
    </recommendedName>
</protein>
<dbReference type="InterPro" id="IPR023323">
    <property type="entry name" value="Tex-like_dom_sf"/>
</dbReference>
<dbReference type="InterPro" id="IPR003029">
    <property type="entry name" value="S1_domain"/>
</dbReference>
<dbReference type="Pfam" id="PF17674">
    <property type="entry name" value="HHH_9"/>
    <property type="match status" value="1"/>
</dbReference>
<dbReference type="Pfam" id="PF09371">
    <property type="entry name" value="Tex_N"/>
    <property type="match status" value="1"/>
</dbReference>
<dbReference type="CDD" id="cd05685">
    <property type="entry name" value="S1_Tex"/>
    <property type="match status" value="1"/>
</dbReference>
<dbReference type="PANTHER" id="PTHR10724:SF10">
    <property type="entry name" value="S1 RNA-BINDING DOMAIN-CONTAINING PROTEIN 1"/>
    <property type="match status" value="1"/>
</dbReference>
<dbReference type="Gene3D" id="1.10.3500.10">
    <property type="entry name" value="Tex N-terminal region-like"/>
    <property type="match status" value="1"/>
</dbReference>
<dbReference type="PROSITE" id="PS50126">
    <property type="entry name" value="S1"/>
    <property type="match status" value="1"/>
</dbReference>
<dbReference type="FunFam" id="1.10.10.650:FF:000001">
    <property type="entry name" value="S1 RNA-binding domain 1"/>
    <property type="match status" value="1"/>
</dbReference>
<evidence type="ECO:0000313" key="4">
    <source>
        <dbReference type="Proteomes" id="UP000050465"/>
    </source>
</evidence>
<evidence type="ECO:0000259" key="2">
    <source>
        <dbReference type="PROSITE" id="PS50126"/>
    </source>
</evidence>
<dbReference type="AlphaFoldDB" id="A0A0P7ZU82"/>
<dbReference type="FunFam" id="2.40.50.140:FF:000051">
    <property type="entry name" value="RNA-binding transcriptional accessory protein"/>
    <property type="match status" value="1"/>
</dbReference>
<comment type="caution">
    <text evidence="3">The sequence shown here is derived from an EMBL/GenBank/DDBJ whole genome shotgun (WGS) entry which is preliminary data.</text>
</comment>
<dbReference type="GO" id="GO:0003729">
    <property type="term" value="F:mRNA binding"/>
    <property type="evidence" value="ECO:0007669"/>
    <property type="project" value="TreeGrafter"/>
</dbReference>
<feature type="domain" description="S1 motif" evidence="2">
    <location>
        <begin position="648"/>
        <end position="717"/>
    </location>
</feature>
<dbReference type="Gene3D" id="1.10.10.650">
    <property type="entry name" value="RuvA domain 2-like"/>
    <property type="match status" value="1"/>
</dbReference>
<dbReference type="Gene3D" id="3.30.420.140">
    <property type="entry name" value="YqgF/RNase H-like domain"/>
    <property type="match status" value="1"/>
</dbReference>
<dbReference type="STRING" id="1666911.HLUCCA11_16965"/>
<evidence type="ECO:0000313" key="3">
    <source>
        <dbReference type="EMBL" id="KPQ33845.1"/>
    </source>
</evidence>
<dbReference type="GO" id="GO:0006412">
    <property type="term" value="P:translation"/>
    <property type="evidence" value="ECO:0007669"/>
    <property type="project" value="TreeGrafter"/>
</dbReference>
<dbReference type="PATRIC" id="fig|1666911.3.peg.1157"/>
<dbReference type="InterPro" id="IPR023319">
    <property type="entry name" value="Tex-like_HTH_dom_sf"/>
</dbReference>
<dbReference type="Gene3D" id="1.10.150.310">
    <property type="entry name" value="Tex RuvX-like domain-like"/>
    <property type="match status" value="1"/>
</dbReference>
<dbReference type="InterPro" id="IPR032639">
    <property type="entry name" value="Tex_YqgF"/>
</dbReference>
<dbReference type="InterPro" id="IPR041692">
    <property type="entry name" value="HHH_9"/>
</dbReference>
<gene>
    <name evidence="3" type="ORF">HLUCCA11_16965</name>
</gene>
<sequence length="826" mass="91501">MDIAQLIIQDLSEPTAPIQVWQVEAALTLLAEGATVPFIARYRKERTGELNEIQLRQISERNEYLQELAARKKTILEEITKQNALTPQLKAKIENCLSKTELEDLYLPYKPKRRTRATIAKEKGLAPLAEAISRLNVSKQPADLIALSAPYLTDEVPTADDALQGAADILAEVMAEQATLRAYVRNLFLRKGLLTSKIKSAYPEGTTKYEMYRNYQSLISKIAPHNLLALLRGEKEGILKVSLDFDETEILEYLLGTQLHSPDRAMRQFYTATVKDGFNRLMKTSITNEVIAEKKAWADDESIQTFAENLRNLMLTAPAGMKPTLGVDPGFRTGCKVAAISETGQFLAYEAIFPHSGQGKRIDAQKILARLITTHNIELIAIGNGTASRETDEFVAEVIAQLPKRSLTKVMVNESGASIYSASEVAIAEFPELDVTVRGAISIGRRLQDPLAELVKLDPKSIGVGQYQHDVDQKRLKQKLDETVESCVNYVGVDLNTASRELLGYVSGISSAIAHNIVTLRDQMGRFRDRKALLKVSKLGPKTYEQAAGFLRIRDGDNPLDNTGVHPESYGIVEAIAKDLQVPLQEIPQATEQLKQLELKQYVTDKVGEPTLRDIVNELEKPGRDPRAQFTYATFAPGINQISDLKEGMTLEGVVTNVANFGAFVDIGVHQDGLVHVSQMADRFISDPKEVVQVGQVVKVSVMEVQEKLKRISLSMKQSSKQEGASRQNSNQNHSSQNSSSQNNSNQNNAVSKKSKLVAQPAGESTDNSVDSPVSDPISKPLLKRRSTDKAMDKATDKAADSKFRDSERTILDPQMLKNKFNHRRP</sequence>
<dbReference type="Pfam" id="PF16921">
    <property type="entry name" value="Tex_YqgF"/>
    <property type="match status" value="1"/>
</dbReference>
<dbReference type="Pfam" id="PF00575">
    <property type="entry name" value="S1"/>
    <property type="match status" value="1"/>
</dbReference>
<dbReference type="EMBL" id="LJZR01000026">
    <property type="protein sequence ID" value="KPQ33845.1"/>
    <property type="molecule type" value="Genomic_DNA"/>
</dbReference>
<dbReference type="SUPFAM" id="SSF50249">
    <property type="entry name" value="Nucleic acid-binding proteins"/>
    <property type="match status" value="1"/>
</dbReference>
<dbReference type="SUPFAM" id="SSF158832">
    <property type="entry name" value="Tex N-terminal region-like"/>
    <property type="match status" value="1"/>
</dbReference>
<dbReference type="Pfam" id="PF22706">
    <property type="entry name" value="Tex_central_region"/>
    <property type="match status" value="1"/>
</dbReference>
<dbReference type="SUPFAM" id="SSF53098">
    <property type="entry name" value="Ribonuclease H-like"/>
    <property type="match status" value="1"/>
</dbReference>
<dbReference type="InterPro" id="IPR012340">
    <property type="entry name" value="NA-bd_OB-fold"/>
</dbReference>
<organism evidence="3 4">
    <name type="scientific">Phormidesmis priestleyi Ana</name>
    <dbReference type="NCBI Taxonomy" id="1666911"/>
    <lineage>
        <taxon>Bacteria</taxon>
        <taxon>Bacillati</taxon>
        <taxon>Cyanobacteriota</taxon>
        <taxon>Cyanophyceae</taxon>
        <taxon>Leptolyngbyales</taxon>
        <taxon>Leptolyngbyaceae</taxon>
        <taxon>Phormidesmis</taxon>
    </lineage>
</organism>
<dbReference type="SMART" id="SM00732">
    <property type="entry name" value="YqgFc"/>
    <property type="match status" value="1"/>
</dbReference>
<dbReference type="InterPro" id="IPR044146">
    <property type="entry name" value="S1_Tex"/>
</dbReference>
<dbReference type="InterPro" id="IPR018974">
    <property type="entry name" value="Tex-like_N"/>
</dbReference>
<name>A0A0P7ZU82_9CYAN</name>
<proteinExistence type="predicted"/>
<dbReference type="PANTHER" id="PTHR10724">
    <property type="entry name" value="30S RIBOSOMAL PROTEIN S1"/>
    <property type="match status" value="1"/>
</dbReference>
<dbReference type="FunFam" id="1.10.150.310:FF:000001">
    <property type="entry name" value="RNA-binding transcriptional accessory protein"/>
    <property type="match status" value="1"/>
</dbReference>
<evidence type="ECO:0000256" key="1">
    <source>
        <dbReference type="SAM" id="MobiDB-lite"/>
    </source>
</evidence>
<dbReference type="InterPro" id="IPR012337">
    <property type="entry name" value="RNaseH-like_sf"/>
</dbReference>
<dbReference type="InterPro" id="IPR037027">
    <property type="entry name" value="YqgF/RNaseH-like_dom_sf"/>
</dbReference>
<feature type="compositionally biased region" description="Polar residues" evidence="1">
    <location>
        <begin position="763"/>
        <end position="772"/>
    </location>
</feature>
<dbReference type="Proteomes" id="UP000050465">
    <property type="component" value="Unassembled WGS sequence"/>
</dbReference>
<dbReference type="GO" id="GO:0006139">
    <property type="term" value="P:nucleobase-containing compound metabolic process"/>
    <property type="evidence" value="ECO:0007669"/>
    <property type="project" value="InterPro"/>
</dbReference>
<feature type="compositionally biased region" description="Basic and acidic residues" evidence="1">
    <location>
        <begin position="786"/>
        <end position="811"/>
    </location>
</feature>
<feature type="compositionally biased region" description="Polar residues" evidence="1">
    <location>
        <begin position="715"/>
        <end position="727"/>
    </location>
</feature>
<dbReference type="InterPro" id="IPR006641">
    <property type="entry name" value="YqgF/RNaseH-like_dom"/>
</dbReference>
<dbReference type="GO" id="GO:0003735">
    <property type="term" value="F:structural constituent of ribosome"/>
    <property type="evidence" value="ECO:0007669"/>
    <property type="project" value="TreeGrafter"/>
</dbReference>
<dbReference type="Pfam" id="PF12836">
    <property type="entry name" value="HHH_3"/>
    <property type="match status" value="1"/>
</dbReference>
<feature type="compositionally biased region" description="Low complexity" evidence="1">
    <location>
        <begin position="728"/>
        <end position="749"/>
    </location>
</feature>
<dbReference type="InterPro" id="IPR010994">
    <property type="entry name" value="RuvA_2-like"/>
</dbReference>
<dbReference type="FunFam" id="3.30.420.140:FF:000001">
    <property type="entry name" value="RNA-binding transcriptional accessory protein"/>
    <property type="match status" value="1"/>
</dbReference>
<reference evidence="3 4" key="1">
    <citation type="submission" date="2015-09" db="EMBL/GenBank/DDBJ databases">
        <title>Identification and resolution of microdiversity through metagenomic sequencing of parallel consortia.</title>
        <authorList>
            <person name="Nelson W.C."/>
            <person name="Romine M.F."/>
            <person name="Lindemann S.R."/>
        </authorList>
    </citation>
    <scope>NUCLEOTIDE SEQUENCE [LARGE SCALE GENOMIC DNA]</scope>
    <source>
        <strain evidence="3">Ana</strain>
    </source>
</reference>
<accession>A0A0P7ZU82</accession>
<dbReference type="InterPro" id="IPR050437">
    <property type="entry name" value="Ribos_protein_bS1-like"/>
</dbReference>
<dbReference type="SMART" id="SM00316">
    <property type="entry name" value="S1"/>
    <property type="match status" value="1"/>
</dbReference>